<dbReference type="InterPro" id="IPR000014">
    <property type="entry name" value="PAS"/>
</dbReference>
<name>A0A6N8S3V6_9HYPH</name>
<accession>A0A6N8S3V6</accession>
<evidence type="ECO:0000259" key="14">
    <source>
        <dbReference type="PROSITE" id="PS50112"/>
    </source>
</evidence>
<dbReference type="InterPro" id="IPR052162">
    <property type="entry name" value="Sensor_kinase/Photoreceptor"/>
</dbReference>
<evidence type="ECO:0000259" key="13">
    <source>
        <dbReference type="PROSITE" id="PS50109"/>
    </source>
</evidence>
<feature type="domain" description="PAC" evidence="15">
    <location>
        <begin position="512"/>
        <end position="564"/>
    </location>
</feature>
<evidence type="ECO:0000256" key="8">
    <source>
        <dbReference type="ARBA" id="ARBA00022777"/>
    </source>
</evidence>
<dbReference type="NCBIfam" id="TIGR00229">
    <property type="entry name" value="sensory_box"/>
    <property type="match status" value="2"/>
</dbReference>
<feature type="transmembrane region" description="Helical" evidence="12">
    <location>
        <begin position="232"/>
        <end position="257"/>
    </location>
</feature>
<dbReference type="Pfam" id="PF08447">
    <property type="entry name" value="PAS_3"/>
    <property type="match status" value="2"/>
</dbReference>
<feature type="domain" description="PAS" evidence="14">
    <location>
        <begin position="302"/>
        <end position="375"/>
    </location>
</feature>
<dbReference type="InterPro" id="IPR003661">
    <property type="entry name" value="HisK_dim/P_dom"/>
</dbReference>
<feature type="domain" description="PAS" evidence="14">
    <location>
        <begin position="431"/>
        <end position="509"/>
    </location>
</feature>
<feature type="transmembrane region" description="Helical" evidence="12">
    <location>
        <begin position="120"/>
        <end position="145"/>
    </location>
</feature>
<feature type="transmembrane region" description="Helical" evidence="12">
    <location>
        <begin position="269"/>
        <end position="288"/>
    </location>
</feature>
<proteinExistence type="predicted"/>
<dbReference type="SMART" id="SM00091">
    <property type="entry name" value="PAS"/>
    <property type="match status" value="2"/>
</dbReference>
<dbReference type="InterPro" id="IPR000700">
    <property type="entry name" value="PAS-assoc_C"/>
</dbReference>
<dbReference type="Pfam" id="PF02518">
    <property type="entry name" value="HATPase_c"/>
    <property type="match status" value="1"/>
</dbReference>
<evidence type="ECO:0000256" key="11">
    <source>
        <dbReference type="SAM" id="Coils"/>
    </source>
</evidence>
<evidence type="ECO:0000313" key="17">
    <source>
        <dbReference type="Proteomes" id="UP000435802"/>
    </source>
</evidence>
<keyword evidence="5" id="KW-0597">Phosphoprotein</keyword>
<dbReference type="PANTHER" id="PTHR43304">
    <property type="entry name" value="PHYTOCHROME-LIKE PROTEIN CPH1"/>
    <property type="match status" value="1"/>
</dbReference>
<keyword evidence="7 12" id="KW-0812">Transmembrane</keyword>
<dbReference type="SMART" id="SM00388">
    <property type="entry name" value="HisKA"/>
    <property type="match status" value="1"/>
</dbReference>
<dbReference type="PRINTS" id="PR00344">
    <property type="entry name" value="BCTRLSENSOR"/>
</dbReference>
<evidence type="ECO:0000256" key="2">
    <source>
        <dbReference type="ARBA" id="ARBA00004651"/>
    </source>
</evidence>
<dbReference type="CDD" id="cd00082">
    <property type="entry name" value="HisKA"/>
    <property type="match status" value="1"/>
</dbReference>
<dbReference type="InterPro" id="IPR004358">
    <property type="entry name" value="Sig_transdc_His_kin-like_C"/>
</dbReference>
<evidence type="ECO:0000256" key="9">
    <source>
        <dbReference type="ARBA" id="ARBA00022989"/>
    </source>
</evidence>
<dbReference type="Gene3D" id="3.30.565.10">
    <property type="entry name" value="Histidine kinase-like ATPase, C-terminal domain"/>
    <property type="match status" value="1"/>
</dbReference>
<keyword evidence="17" id="KW-1185">Reference proteome</keyword>
<dbReference type="InterPro" id="IPR036890">
    <property type="entry name" value="HATPase_C_sf"/>
</dbReference>
<feature type="transmembrane region" description="Helical" evidence="12">
    <location>
        <begin position="197"/>
        <end position="220"/>
    </location>
</feature>
<comment type="catalytic activity">
    <reaction evidence="1">
        <text>ATP + protein L-histidine = ADP + protein N-phospho-L-histidine.</text>
        <dbReference type="EC" id="2.7.13.3"/>
    </reaction>
</comment>
<dbReference type="GO" id="GO:0005886">
    <property type="term" value="C:plasma membrane"/>
    <property type="evidence" value="ECO:0007669"/>
    <property type="project" value="UniProtKB-SubCell"/>
</dbReference>
<feature type="coiled-coil region" evidence="11">
    <location>
        <begin position="285"/>
        <end position="312"/>
    </location>
</feature>
<evidence type="ECO:0000313" key="16">
    <source>
        <dbReference type="EMBL" id="MXN43775.1"/>
    </source>
</evidence>
<dbReference type="SUPFAM" id="SSF55785">
    <property type="entry name" value="PYP-like sensor domain (PAS domain)"/>
    <property type="match status" value="2"/>
</dbReference>
<evidence type="ECO:0000256" key="1">
    <source>
        <dbReference type="ARBA" id="ARBA00000085"/>
    </source>
</evidence>
<dbReference type="SMART" id="SM00086">
    <property type="entry name" value="PAC"/>
    <property type="match status" value="2"/>
</dbReference>
<protein>
    <recommendedName>
        <fullName evidence="3">histidine kinase</fullName>
        <ecNumber evidence="3">2.7.13.3</ecNumber>
    </recommendedName>
</protein>
<keyword evidence="6" id="KW-0808">Transferase</keyword>
<dbReference type="InterPro" id="IPR003594">
    <property type="entry name" value="HATPase_dom"/>
</dbReference>
<comment type="subcellular location">
    <subcellularLocation>
        <location evidence="2">Cell membrane</location>
        <topology evidence="2">Multi-pass membrane protein</topology>
    </subcellularLocation>
</comment>
<dbReference type="InterPro" id="IPR001610">
    <property type="entry name" value="PAC"/>
</dbReference>
<dbReference type="PANTHER" id="PTHR43304:SF1">
    <property type="entry name" value="PAC DOMAIN-CONTAINING PROTEIN"/>
    <property type="match status" value="1"/>
</dbReference>
<keyword evidence="8" id="KW-0418">Kinase</keyword>
<dbReference type="Pfam" id="PF00512">
    <property type="entry name" value="HisKA"/>
    <property type="match status" value="1"/>
</dbReference>
<evidence type="ECO:0000256" key="4">
    <source>
        <dbReference type="ARBA" id="ARBA00022475"/>
    </source>
</evidence>
<dbReference type="GO" id="GO:0000155">
    <property type="term" value="F:phosphorelay sensor kinase activity"/>
    <property type="evidence" value="ECO:0007669"/>
    <property type="project" value="InterPro"/>
</dbReference>
<dbReference type="InterPro" id="IPR005467">
    <property type="entry name" value="His_kinase_dom"/>
</dbReference>
<feature type="domain" description="PAC" evidence="15">
    <location>
        <begin position="378"/>
        <end position="430"/>
    </location>
</feature>
<dbReference type="Gene3D" id="3.30.450.20">
    <property type="entry name" value="PAS domain"/>
    <property type="match status" value="2"/>
</dbReference>
<comment type="caution">
    <text evidence="16">The sequence shown here is derived from an EMBL/GenBank/DDBJ whole genome shotgun (WGS) entry which is preliminary data.</text>
</comment>
<dbReference type="PROSITE" id="PS50113">
    <property type="entry name" value="PAC"/>
    <property type="match status" value="2"/>
</dbReference>
<feature type="transmembrane region" description="Helical" evidence="12">
    <location>
        <begin position="157"/>
        <end position="177"/>
    </location>
</feature>
<dbReference type="EMBL" id="WUMK01000001">
    <property type="protein sequence ID" value="MXN43775.1"/>
    <property type="molecule type" value="Genomic_DNA"/>
</dbReference>
<dbReference type="PROSITE" id="PS50112">
    <property type="entry name" value="PAS"/>
    <property type="match status" value="2"/>
</dbReference>
<dbReference type="OrthoDB" id="226486at2"/>
<dbReference type="PROSITE" id="PS50109">
    <property type="entry name" value="HIS_KIN"/>
    <property type="match status" value="1"/>
</dbReference>
<dbReference type="Proteomes" id="UP000435802">
    <property type="component" value="Unassembled WGS sequence"/>
</dbReference>
<dbReference type="InterPro" id="IPR007895">
    <property type="entry name" value="MASE1"/>
</dbReference>
<evidence type="ECO:0000256" key="3">
    <source>
        <dbReference type="ARBA" id="ARBA00012438"/>
    </source>
</evidence>
<feature type="transmembrane region" description="Helical" evidence="12">
    <location>
        <begin position="83"/>
        <end position="104"/>
    </location>
</feature>
<dbReference type="InterPro" id="IPR013655">
    <property type="entry name" value="PAS_fold_3"/>
</dbReference>
<dbReference type="InterPro" id="IPR035965">
    <property type="entry name" value="PAS-like_dom_sf"/>
</dbReference>
<keyword evidence="10 12" id="KW-0472">Membrane</keyword>
<dbReference type="SMART" id="SM00387">
    <property type="entry name" value="HATPase_c"/>
    <property type="match status" value="1"/>
</dbReference>
<organism evidence="16 17">
    <name type="scientific">Shinella kummerowiae</name>
    <dbReference type="NCBI Taxonomy" id="417745"/>
    <lineage>
        <taxon>Bacteria</taxon>
        <taxon>Pseudomonadati</taxon>
        <taxon>Pseudomonadota</taxon>
        <taxon>Alphaproteobacteria</taxon>
        <taxon>Hyphomicrobiales</taxon>
        <taxon>Rhizobiaceae</taxon>
        <taxon>Shinella</taxon>
    </lineage>
</organism>
<feature type="transmembrane region" description="Helical" evidence="12">
    <location>
        <begin position="12"/>
        <end position="34"/>
    </location>
</feature>
<evidence type="ECO:0000256" key="12">
    <source>
        <dbReference type="SAM" id="Phobius"/>
    </source>
</evidence>
<feature type="transmembrane region" description="Helical" evidence="12">
    <location>
        <begin position="46"/>
        <end position="63"/>
    </location>
</feature>
<evidence type="ECO:0000256" key="10">
    <source>
        <dbReference type="ARBA" id="ARBA00023136"/>
    </source>
</evidence>
<dbReference type="SUPFAM" id="SSF47384">
    <property type="entry name" value="Homodimeric domain of signal transducing histidine kinase"/>
    <property type="match status" value="1"/>
</dbReference>
<dbReference type="Gene3D" id="1.10.287.130">
    <property type="match status" value="1"/>
</dbReference>
<dbReference type="RefSeq" id="WP_160856779.1">
    <property type="nucleotide sequence ID" value="NZ_WUMK01000001.1"/>
</dbReference>
<reference evidence="16 17" key="1">
    <citation type="submission" date="2019-12" db="EMBL/GenBank/DDBJ databases">
        <title>Shinella kummerowiae sp. nov., a symbiotic bacterium isolated from root nodules of the herbal legume Kummerowia stipulacea.</title>
        <authorList>
            <person name="Gao J."/>
        </authorList>
    </citation>
    <scope>NUCLEOTIDE SEQUENCE [LARGE SCALE GENOMIC DNA]</scope>
    <source>
        <strain evidence="16 17">CCBAU 25048</strain>
    </source>
</reference>
<dbReference type="EC" id="2.7.13.3" evidence="3"/>
<gene>
    <name evidence="16" type="ORF">GR138_01155</name>
</gene>
<dbReference type="SUPFAM" id="SSF55874">
    <property type="entry name" value="ATPase domain of HSP90 chaperone/DNA topoisomerase II/histidine kinase"/>
    <property type="match status" value="1"/>
</dbReference>
<evidence type="ECO:0000256" key="6">
    <source>
        <dbReference type="ARBA" id="ARBA00022679"/>
    </source>
</evidence>
<evidence type="ECO:0000256" key="5">
    <source>
        <dbReference type="ARBA" id="ARBA00022553"/>
    </source>
</evidence>
<dbReference type="InterPro" id="IPR036097">
    <property type="entry name" value="HisK_dim/P_sf"/>
</dbReference>
<feature type="domain" description="Histidine kinase" evidence="13">
    <location>
        <begin position="584"/>
        <end position="796"/>
    </location>
</feature>
<sequence>MTSVWLHRPSLLHLALFGVTYVLAAGFAQLLAIVPGTGISIWPPSGLFVATLILATPPSWPWWVLAGSLGEFSANVLWFHNPLPVAVLIYTGNALEAMVGAWLVKRTCGRPVRMETVQEVVALIVMGAGAAPIISATMGSATLAWFGMQPFTRAWPLWWIGDATGVLIVAPLALVVFQSWRGDARLSAARWTEAGILGMIFLAVAGLSLSGYLPFAYIIMPPLLWAAVRFEFKGAVITLALLALITAAFTVSGVSQFAGDPESQRHKQIMLQLFLVISAFSALIVAAISRQYQRALLTLRESERQLQQLIDAVPTLIWCATPEGVPCYLNKRAMDVIGATVKDLLAPDGSRSLTIVHPEDRDAAEKAYAHAFETGEPLLWRYRQRRANGPHRWVESRAEALRDETGAIVQWYGVSVDIEDMMKAQEALRERERELSQLVEMVPVHIRRLTPEGNPTFFNKRLLDFFGLDSVSELDKPGLSRLTAAIEALVHPEDAGKLLATVHKAVATGEPFSLKYRMLHADGTYRWVDGRGEAVRDEHGEIVQWYAVSLDIDDQVRSREELSLAQENLAIASRAASLAELSASIAHEVNQPLTAVVANSLACQRWLSAEPPHLEKAQKTLGLIVRAANSATDIVRHTRALFRRTASTRTSTMPASVITEAHNLMAEEAARRRVRVTADVERDLPPVSLDRVQIQQVLINLLRNGMDAVEAITGDRTIGIRMRRLGGVVQTEISDHGPGIEHPEKVFEPFFTTKAHGMGMGLAICRSIVESHGGRLWAEANEPQGAIFIFTLPIEGAPAS</sequence>
<keyword evidence="9 12" id="KW-1133">Transmembrane helix</keyword>
<evidence type="ECO:0000256" key="7">
    <source>
        <dbReference type="ARBA" id="ARBA00022692"/>
    </source>
</evidence>
<dbReference type="Pfam" id="PF05231">
    <property type="entry name" value="MASE1"/>
    <property type="match status" value="1"/>
</dbReference>
<keyword evidence="4" id="KW-1003">Cell membrane</keyword>
<keyword evidence="11" id="KW-0175">Coiled coil</keyword>
<dbReference type="AlphaFoldDB" id="A0A6N8S3V6"/>
<evidence type="ECO:0000259" key="15">
    <source>
        <dbReference type="PROSITE" id="PS50113"/>
    </source>
</evidence>
<dbReference type="CDD" id="cd00130">
    <property type="entry name" value="PAS"/>
    <property type="match status" value="2"/>
</dbReference>